<organism evidence="1 2">
    <name type="scientific">Mytilus galloprovincialis</name>
    <name type="common">Mediterranean mussel</name>
    <dbReference type="NCBI Taxonomy" id="29158"/>
    <lineage>
        <taxon>Eukaryota</taxon>
        <taxon>Metazoa</taxon>
        <taxon>Spiralia</taxon>
        <taxon>Lophotrochozoa</taxon>
        <taxon>Mollusca</taxon>
        <taxon>Bivalvia</taxon>
        <taxon>Autobranchia</taxon>
        <taxon>Pteriomorphia</taxon>
        <taxon>Mytilida</taxon>
        <taxon>Mytiloidea</taxon>
        <taxon>Mytilidae</taxon>
        <taxon>Mytilinae</taxon>
        <taxon>Mytilus</taxon>
    </lineage>
</organism>
<comment type="caution">
    <text evidence="1">The sequence shown here is derived from an EMBL/GenBank/DDBJ whole genome shotgun (WGS) entry which is preliminary data.</text>
</comment>
<dbReference type="OrthoDB" id="6150904at2759"/>
<evidence type="ECO:0000313" key="2">
    <source>
        <dbReference type="Proteomes" id="UP000596742"/>
    </source>
</evidence>
<evidence type="ECO:0000313" key="1">
    <source>
        <dbReference type="EMBL" id="VDI31423.1"/>
    </source>
</evidence>
<gene>
    <name evidence="1" type="ORF">MGAL_10B023772</name>
</gene>
<proteinExistence type="predicted"/>
<dbReference type="EMBL" id="UYJE01004793">
    <property type="protein sequence ID" value="VDI31423.1"/>
    <property type="molecule type" value="Genomic_DNA"/>
</dbReference>
<dbReference type="AlphaFoldDB" id="A0A8B6E8H8"/>
<accession>A0A8B6E8H8</accession>
<reference evidence="1" key="1">
    <citation type="submission" date="2018-11" db="EMBL/GenBank/DDBJ databases">
        <authorList>
            <person name="Alioto T."/>
            <person name="Alioto T."/>
        </authorList>
    </citation>
    <scope>NUCLEOTIDE SEQUENCE</scope>
</reference>
<keyword evidence="2" id="KW-1185">Reference proteome</keyword>
<feature type="non-terminal residue" evidence="1">
    <location>
        <position position="114"/>
    </location>
</feature>
<dbReference type="Proteomes" id="UP000596742">
    <property type="component" value="Unassembled WGS sequence"/>
</dbReference>
<sequence length="114" mass="13102">MIGCQRNKKNDLIWNRTVNYRGGAVHNLEMDLMNEFLNRELKDRIGSSANVLTDDVIAWHAQLSDGNDLTLDSLYQYLVATRTADFHSTCSKRDNEKDIITLCKLLKKEKLTTI</sequence>
<name>A0A8B6E8H8_MYTGA</name>
<protein>
    <submittedName>
        <fullName evidence="1">Uncharacterized protein</fullName>
    </submittedName>
</protein>